<gene>
    <name evidence="1" type="ORF">PROFUN_09720</name>
</gene>
<evidence type="ECO:0000313" key="2">
    <source>
        <dbReference type="Proteomes" id="UP000241769"/>
    </source>
</evidence>
<dbReference type="SUPFAM" id="SSF52540">
    <property type="entry name" value="P-loop containing nucleoside triphosphate hydrolases"/>
    <property type="match status" value="1"/>
</dbReference>
<comment type="caution">
    <text evidence="1">The sequence shown here is derived from an EMBL/GenBank/DDBJ whole genome shotgun (WGS) entry which is preliminary data.</text>
</comment>
<organism evidence="1 2">
    <name type="scientific">Planoprotostelium fungivorum</name>
    <dbReference type="NCBI Taxonomy" id="1890364"/>
    <lineage>
        <taxon>Eukaryota</taxon>
        <taxon>Amoebozoa</taxon>
        <taxon>Evosea</taxon>
        <taxon>Variosea</taxon>
        <taxon>Cavosteliida</taxon>
        <taxon>Cavosteliaceae</taxon>
        <taxon>Planoprotostelium</taxon>
    </lineage>
</organism>
<accession>A0A2P6NET0</accession>
<evidence type="ECO:0000313" key="1">
    <source>
        <dbReference type="EMBL" id="PRP82473.1"/>
    </source>
</evidence>
<protein>
    <submittedName>
        <fullName evidence="1">Uncharacterized protein</fullName>
    </submittedName>
</protein>
<dbReference type="InParanoid" id="A0A2P6NET0"/>
<reference evidence="1 2" key="1">
    <citation type="journal article" date="2018" name="Genome Biol. Evol.">
        <title>Multiple Roots of Fruiting Body Formation in Amoebozoa.</title>
        <authorList>
            <person name="Hillmann F."/>
            <person name="Forbes G."/>
            <person name="Novohradska S."/>
            <person name="Ferling I."/>
            <person name="Riege K."/>
            <person name="Groth M."/>
            <person name="Westermann M."/>
            <person name="Marz M."/>
            <person name="Spaller T."/>
            <person name="Winckler T."/>
            <person name="Schaap P."/>
            <person name="Glockner G."/>
        </authorList>
    </citation>
    <scope>NUCLEOTIDE SEQUENCE [LARGE SCALE GENOMIC DNA]</scope>
    <source>
        <strain evidence="1 2">Jena</strain>
    </source>
</reference>
<dbReference type="AlphaFoldDB" id="A0A2P6NET0"/>
<dbReference type="Proteomes" id="UP000241769">
    <property type="component" value="Unassembled WGS sequence"/>
</dbReference>
<name>A0A2P6NET0_9EUKA</name>
<keyword evidence="2" id="KW-1185">Reference proteome</keyword>
<proteinExistence type="predicted"/>
<dbReference type="EMBL" id="MDYQ01000102">
    <property type="protein sequence ID" value="PRP82473.1"/>
    <property type="molecule type" value="Genomic_DNA"/>
</dbReference>
<sequence length="543" mass="62232">MQRDYIFPPPDSNRPFIPPYWSELARLEPPHPFCQGVRAGWAVLRKFSLQNLSRYRKEISSYNRSSQRPRTDLRSVSRRIFLDFVSSVHRSWVRIPLSVRKDPSSISLGNNTPTQRFESVSSTVHSPDTTFRANLQAMSIPHYDTLVTNVSNLVTGAQGDPTAEQATTFLQYGETHNEWCGQQNLLPTLLLRAKVIQGPPAQNAPPGLYGALQASQALACMAAATISDTHSFYSFLYLYHIRTIFTKARKELHMAFRRSITMDPLLNLREDTCKKIEQRMTQVPVLLIEGPPYSGKTSLVSILTRYFKSHNYNCDLFSFLAPWDPSKYPDDSIVIVNEVQKLYHNKDDPFWEWIKRNKTERGTHRILLGRRKFTRSGEDSSALLNLSYSAGERFFLQDILMTQNECNNMYNKFTNWSGASLTKVPHQHNRHIGYTRFVLGTIHNRFLHHEKTIGQSQILEIISSPLEAASLAYEVCLPSLEDIQRFYKVLLPVIRDVSIPYSPEWKDLIKTGHLSTFINEEGEVQFSPRALTDLNAANMSVLQ</sequence>
<dbReference type="InterPro" id="IPR027417">
    <property type="entry name" value="P-loop_NTPase"/>
</dbReference>